<dbReference type="RefSeq" id="WP_378112703.1">
    <property type="nucleotide sequence ID" value="NZ_JBHSNC010000047.1"/>
</dbReference>
<evidence type="ECO:0000313" key="2">
    <source>
        <dbReference type="Proteomes" id="UP001596108"/>
    </source>
</evidence>
<sequence>MPASFKVRATDSQGLYADKTYAINFTPEAVARPAVYPSGVFVSVDLSSYFTDRDGDSLNYYVTPIDDEHSIWISGSILNVWSESVAPYQLHIGASDGFSYYTALNTVSFAGQNVAPEALSSLSLIQYDPTNAVYTSSSISLYADFYDSNGTSDLVNFEIIQGPDPASGLSVSIDGSTLSYGGTPTMPASFVVRASDSHGLYADMTYSLNFAPEAIHGPSIYSTGSLTYIDLSNYFIDRDGDPLYFYFAGPYSSAYTVYEDYNSLSILGITMPIVLSFGALDGRGGWTYGSVRINQ</sequence>
<accession>A0ABW0R160</accession>
<comment type="caution">
    <text evidence="1">The sequence shown here is derived from an EMBL/GenBank/DDBJ whole genome shotgun (WGS) entry which is preliminary data.</text>
</comment>
<dbReference type="Proteomes" id="UP001596108">
    <property type="component" value="Unassembled WGS sequence"/>
</dbReference>
<proteinExistence type="predicted"/>
<organism evidence="1 2">
    <name type="scientific">Cohnella yongneupensis</name>
    <dbReference type="NCBI Taxonomy" id="425006"/>
    <lineage>
        <taxon>Bacteria</taxon>
        <taxon>Bacillati</taxon>
        <taxon>Bacillota</taxon>
        <taxon>Bacilli</taxon>
        <taxon>Bacillales</taxon>
        <taxon>Paenibacillaceae</taxon>
        <taxon>Cohnella</taxon>
    </lineage>
</organism>
<gene>
    <name evidence="1" type="ORF">ACFPQ4_15125</name>
</gene>
<name>A0ABW0R160_9BACL</name>
<evidence type="ECO:0000313" key="1">
    <source>
        <dbReference type="EMBL" id="MFC5530760.1"/>
    </source>
</evidence>
<reference evidence="2" key="1">
    <citation type="journal article" date="2019" name="Int. J. Syst. Evol. Microbiol.">
        <title>The Global Catalogue of Microorganisms (GCM) 10K type strain sequencing project: providing services to taxonomists for standard genome sequencing and annotation.</title>
        <authorList>
            <consortium name="The Broad Institute Genomics Platform"/>
            <consortium name="The Broad Institute Genome Sequencing Center for Infectious Disease"/>
            <person name="Wu L."/>
            <person name="Ma J."/>
        </authorList>
    </citation>
    <scope>NUCLEOTIDE SEQUENCE [LARGE SCALE GENOMIC DNA]</scope>
    <source>
        <strain evidence="2">CGMCC 1.18578</strain>
    </source>
</reference>
<keyword evidence="2" id="KW-1185">Reference proteome</keyword>
<feature type="non-terminal residue" evidence="1">
    <location>
        <position position="1"/>
    </location>
</feature>
<protein>
    <submittedName>
        <fullName evidence="1">Uncharacterized protein</fullName>
    </submittedName>
</protein>
<dbReference type="EMBL" id="JBHSNC010000047">
    <property type="protein sequence ID" value="MFC5530760.1"/>
    <property type="molecule type" value="Genomic_DNA"/>
</dbReference>